<dbReference type="PANTHER" id="PTHR43811:SF19">
    <property type="entry name" value="39 KDA FK506-BINDING NUCLEAR PROTEIN"/>
    <property type="match status" value="1"/>
</dbReference>
<name>A0ABT9A9D4_9BACT</name>
<sequence>MKINLAPGLLRFLFLLLVGSASLVATSCKKDGPEFEDFSARDESQIKDYLTSKNIVTAQRQASGLYFLPVRTNANAKKITLGTTVSVLYTGHLLDAAGTVFDATSLHNNKPITFMVGAGNLIPGFEEGISLMHIGDKAELLLPSALAYGSNTVSGAIPANSVVRFEVEVLDFAVIDDNLITDYLLARNITTAQKQASGLYFLPITTNANAVRPTTGSTVVVQYTGRLLDAAGTVFDASTPTTPLTFRFGNKQLIAGFEEGIGLMHKGDRAELLIPSALAYGPQGSGTRIEPNTVLRFEVELVDVR</sequence>
<organism evidence="9 10">
    <name type="scientific">Hymenobacter mellowenesis</name>
    <dbReference type="NCBI Taxonomy" id="3063995"/>
    <lineage>
        <taxon>Bacteria</taxon>
        <taxon>Pseudomonadati</taxon>
        <taxon>Bacteroidota</taxon>
        <taxon>Cytophagia</taxon>
        <taxon>Cytophagales</taxon>
        <taxon>Hymenobacteraceae</taxon>
        <taxon>Hymenobacter</taxon>
    </lineage>
</organism>
<dbReference type="EC" id="5.2.1.8" evidence="6"/>
<dbReference type="PANTHER" id="PTHR43811">
    <property type="entry name" value="FKBP-TYPE PEPTIDYL-PROLYL CIS-TRANS ISOMERASE FKPA"/>
    <property type="match status" value="1"/>
</dbReference>
<dbReference type="RefSeq" id="WP_305010498.1">
    <property type="nucleotide sequence ID" value="NZ_JAUQSX010000002.1"/>
</dbReference>
<dbReference type="GO" id="GO:0003755">
    <property type="term" value="F:peptidyl-prolyl cis-trans isomerase activity"/>
    <property type="evidence" value="ECO:0007669"/>
    <property type="project" value="UniProtKB-EC"/>
</dbReference>
<evidence type="ECO:0000256" key="3">
    <source>
        <dbReference type="ARBA" id="ARBA00023110"/>
    </source>
</evidence>
<evidence type="ECO:0000313" key="9">
    <source>
        <dbReference type="EMBL" id="MDO7845810.1"/>
    </source>
</evidence>
<evidence type="ECO:0000256" key="1">
    <source>
        <dbReference type="ARBA" id="ARBA00000971"/>
    </source>
</evidence>
<evidence type="ECO:0000256" key="5">
    <source>
        <dbReference type="PROSITE-ProRule" id="PRU00277"/>
    </source>
</evidence>
<dbReference type="Gene3D" id="3.10.50.40">
    <property type="match status" value="2"/>
</dbReference>
<evidence type="ECO:0000256" key="4">
    <source>
        <dbReference type="ARBA" id="ARBA00023235"/>
    </source>
</evidence>
<feature type="domain" description="PPIase FKBP-type" evidence="8">
    <location>
        <begin position="216"/>
        <end position="305"/>
    </location>
</feature>
<comment type="catalytic activity">
    <reaction evidence="1 5 6">
        <text>[protein]-peptidylproline (omega=180) = [protein]-peptidylproline (omega=0)</text>
        <dbReference type="Rhea" id="RHEA:16237"/>
        <dbReference type="Rhea" id="RHEA-COMP:10747"/>
        <dbReference type="Rhea" id="RHEA-COMP:10748"/>
        <dbReference type="ChEBI" id="CHEBI:83833"/>
        <dbReference type="ChEBI" id="CHEBI:83834"/>
        <dbReference type="EC" id="5.2.1.8"/>
    </reaction>
</comment>
<dbReference type="PROSITE" id="PS50059">
    <property type="entry name" value="FKBP_PPIASE"/>
    <property type="match status" value="2"/>
</dbReference>
<reference evidence="9" key="1">
    <citation type="submission" date="2023-07" db="EMBL/GenBank/DDBJ databases">
        <authorList>
            <person name="Kim M.K."/>
        </authorList>
    </citation>
    <scope>NUCLEOTIDE SEQUENCE</scope>
    <source>
        <strain evidence="9">M29</strain>
    </source>
</reference>
<evidence type="ECO:0000259" key="8">
    <source>
        <dbReference type="PROSITE" id="PS50059"/>
    </source>
</evidence>
<gene>
    <name evidence="9" type="ORF">Q5H92_05535</name>
</gene>
<accession>A0ABT9A9D4</accession>
<evidence type="ECO:0000313" key="10">
    <source>
        <dbReference type="Proteomes" id="UP001167796"/>
    </source>
</evidence>
<dbReference type="Proteomes" id="UP001167796">
    <property type="component" value="Unassembled WGS sequence"/>
</dbReference>
<keyword evidence="7" id="KW-0732">Signal</keyword>
<dbReference type="InterPro" id="IPR046357">
    <property type="entry name" value="PPIase_dom_sf"/>
</dbReference>
<feature type="chain" id="PRO_5047374482" description="Peptidyl-prolyl cis-trans isomerase" evidence="7">
    <location>
        <begin position="26"/>
        <end position="305"/>
    </location>
</feature>
<comment type="caution">
    <text evidence="9">The sequence shown here is derived from an EMBL/GenBank/DDBJ whole genome shotgun (WGS) entry which is preliminary data.</text>
</comment>
<proteinExistence type="inferred from homology"/>
<dbReference type="Pfam" id="PF00254">
    <property type="entry name" value="FKBP_C"/>
    <property type="match status" value="2"/>
</dbReference>
<dbReference type="PROSITE" id="PS51257">
    <property type="entry name" value="PROKAR_LIPOPROTEIN"/>
    <property type="match status" value="1"/>
</dbReference>
<keyword evidence="4 5" id="KW-0413">Isomerase</keyword>
<keyword evidence="3 5" id="KW-0697">Rotamase</keyword>
<evidence type="ECO:0000256" key="2">
    <source>
        <dbReference type="ARBA" id="ARBA00006577"/>
    </source>
</evidence>
<dbReference type="EMBL" id="JAUQSX010000002">
    <property type="protein sequence ID" value="MDO7845810.1"/>
    <property type="molecule type" value="Genomic_DNA"/>
</dbReference>
<comment type="similarity">
    <text evidence="2 6">Belongs to the FKBP-type PPIase family.</text>
</comment>
<evidence type="ECO:0000256" key="7">
    <source>
        <dbReference type="SAM" id="SignalP"/>
    </source>
</evidence>
<feature type="domain" description="PPIase FKBP-type" evidence="8">
    <location>
        <begin position="82"/>
        <end position="173"/>
    </location>
</feature>
<protein>
    <recommendedName>
        <fullName evidence="6">Peptidyl-prolyl cis-trans isomerase</fullName>
        <ecNumber evidence="6">5.2.1.8</ecNumber>
    </recommendedName>
</protein>
<dbReference type="SUPFAM" id="SSF54534">
    <property type="entry name" value="FKBP-like"/>
    <property type="match status" value="2"/>
</dbReference>
<evidence type="ECO:0000256" key="6">
    <source>
        <dbReference type="RuleBase" id="RU003915"/>
    </source>
</evidence>
<feature type="signal peptide" evidence="7">
    <location>
        <begin position="1"/>
        <end position="25"/>
    </location>
</feature>
<dbReference type="InterPro" id="IPR001179">
    <property type="entry name" value="PPIase_FKBP_dom"/>
</dbReference>
<keyword evidence="10" id="KW-1185">Reference proteome</keyword>